<organism evidence="1">
    <name type="scientific">marine sediment metagenome</name>
    <dbReference type="NCBI Taxonomy" id="412755"/>
    <lineage>
        <taxon>unclassified sequences</taxon>
        <taxon>metagenomes</taxon>
        <taxon>ecological metagenomes</taxon>
    </lineage>
</organism>
<dbReference type="EMBL" id="BARW01018652">
    <property type="protein sequence ID" value="GAJ01108.1"/>
    <property type="molecule type" value="Genomic_DNA"/>
</dbReference>
<name>X1T6Y7_9ZZZZ</name>
<dbReference type="SUPFAM" id="SSF140612">
    <property type="entry name" value="EB1 dimerisation domain-like"/>
    <property type="match status" value="1"/>
</dbReference>
<dbReference type="GO" id="GO:0008017">
    <property type="term" value="F:microtubule binding"/>
    <property type="evidence" value="ECO:0007669"/>
    <property type="project" value="InterPro"/>
</dbReference>
<evidence type="ECO:0000313" key="1">
    <source>
        <dbReference type="EMBL" id="GAJ01108.1"/>
    </source>
</evidence>
<proteinExistence type="predicted"/>
<gene>
    <name evidence="1" type="ORF">S12H4_31887</name>
</gene>
<protein>
    <recommendedName>
        <fullName evidence="2">Core-binding (CB) domain-containing protein</fullName>
    </recommendedName>
</protein>
<dbReference type="InterPro" id="IPR036133">
    <property type="entry name" value="EB1_C_sf"/>
</dbReference>
<reference evidence="1" key="1">
    <citation type="journal article" date="2014" name="Front. Microbiol.">
        <title>High frequency of phylogenetically diverse reductive dehalogenase-homologous genes in deep subseafloor sedimentary metagenomes.</title>
        <authorList>
            <person name="Kawai M."/>
            <person name="Futagami T."/>
            <person name="Toyoda A."/>
            <person name="Takaki Y."/>
            <person name="Nishi S."/>
            <person name="Hori S."/>
            <person name="Arai W."/>
            <person name="Tsubouchi T."/>
            <person name="Morono Y."/>
            <person name="Uchiyama I."/>
            <person name="Ito T."/>
            <person name="Fujiyama A."/>
            <person name="Inagaki F."/>
            <person name="Takami H."/>
        </authorList>
    </citation>
    <scope>NUCLEOTIDE SEQUENCE</scope>
    <source>
        <strain evidence="1">Expedition CK06-06</strain>
    </source>
</reference>
<accession>X1T6Y7</accession>
<evidence type="ECO:0008006" key="2">
    <source>
        <dbReference type="Google" id="ProtNLM"/>
    </source>
</evidence>
<sequence length="60" mass="7268">MTRINNIKLKTLEQTKNFYLWELKRKESLTESEQSKYLLALKSIKRIINEKEKPGKKEEE</sequence>
<dbReference type="AlphaFoldDB" id="X1T6Y7"/>
<comment type="caution">
    <text evidence="1">The sequence shown here is derived from an EMBL/GenBank/DDBJ whole genome shotgun (WGS) entry which is preliminary data.</text>
</comment>